<accession>A0ABT8RGL9</accession>
<reference evidence="2" key="1">
    <citation type="submission" date="2023-07" db="EMBL/GenBank/DDBJ databases">
        <title>The genome sequence of Rhodocytophaga aerolata KACC 12507.</title>
        <authorList>
            <person name="Zhang X."/>
        </authorList>
    </citation>
    <scope>NUCLEOTIDE SEQUENCE</scope>
    <source>
        <strain evidence="2">KACC 12507</strain>
    </source>
</reference>
<protein>
    <recommendedName>
        <fullName evidence="4">Outer membrane protein beta-barrel domain-containing protein</fullName>
    </recommendedName>
</protein>
<sequence length="233" mass="25034">MKKIVLSASLVALSLFAKAQDATGEHKPVLGDVTTEFSYGGIFNNTQLGLANGQLKFRYFVADNLAARIGFNISSNSKTDHVLGNDDEVGTSTESTSNVGFNLGVEKHFSGSERLSTYAGADLLLQLNSESQKLTDTDYTGSNYVKGTSGKYKTGSTGLGLRLVTGADYYIVKKVYLGGELGWGFLYTMARDSKVNFKNGSTTIDEVSPAEEGARTFEVKPSVVGAIRLGFRF</sequence>
<feature type="chain" id="PRO_5047256964" description="Outer membrane protein beta-barrel domain-containing protein" evidence="1">
    <location>
        <begin position="20"/>
        <end position="233"/>
    </location>
</feature>
<evidence type="ECO:0000313" key="2">
    <source>
        <dbReference type="EMBL" id="MDO1450489.1"/>
    </source>
</evidence>
<dbReference type="RefSeq" id="WP_302041290.1">
    <property type="nucleotide sequence ID" value="NZ_JAUKPO010000031.1"/>
</dbReference>
<dbReference type="Proteomes" id="UP001168528">
    <property type="component" value="Unassembled WGS sequence"/>
</dbReference>
<gene>
    <name evidence="2" type="ORF">Q0590_29710</name>
</gene>
<comment type="caution">
    <text evidence="2">The sequence shown here is derived from an EMBL/GenBank/DDBJ whole genome shotgun (WGS) entry which is preliminary data.</text>
</comment>
<keyword evidence="3" id="KW-1185">Reference proteome</keyword>
<proteinExistence type="predicted"/>
<evidence type="ECO:0000256" key="1">
    <source>
        <dbReference type="SAM" id="SignalP"/>
    </source>
</evidence>
<organism evidence="2 3">
    <name type="scientific">Rhodocytophaga aerolata</name>
    <dbReference type="NCBI Taxonomy" id="455078"/>
    <lineage>
        <taxon>Bacteria</taxon>
        <taxon>Pseudomonadati</taxon>
        <taxon>Bacteroidota</taxon>
        <taxon>Cytophagia</taxon>
        <taxon>Cytophagales</taxon>
        <taxon>Rhodocytophagaceae</taxon>
        <taxon>Rhodocytophaga</taxon>
    </lineage>
</organism>
<name>A0ABT8RGL9_9BACT</name>
<keyword evidence="1" id="KW-0732">Signal</keyword>
<evidence type="ECO:0000313" key="3">
    <source>
        <dbReference type="Proteomes" id="UP001168528"/>
    </source>
</evidence>
<feature type="signal peptide" evidence="1">
    <location>
        <begin position="1"/>
        <end position="19"/>
    </location>
</feature>
<evidence type="ECO:0008006" key="4">
    <source>
        <dbReference type="Google" id="ProtNLM"/>
    </source>
</evidence>
<dbReference type="EMBL" id="JAUKPO010000031">
    <property type="protein sequence ID" value="MDO1450489.1"/>
    <property type="molecule type" value="Genomic_DNA"/>
</dbReference>